<dbReference type="SUPFAM" id="SSF46689">
    <property type="entry name" value="Homeodomain-like"/>
    <property type="match status" value="1"/>
</dbReference>
<keyword evidence="2 4" id="KW-0238">DNA-binding</keyword>
<dbReference type="Proteomes" id="UP001174908">
    <property type="component" value="Unassembled WGS sequence"/>
</dbReference>
<keyword evidence="1" id="KW-0805">Transcription regulation</keyword>
<evidence type="ECO:0000313" key="6">
    <source>
        <dbReference type="EMBL" id="MDM0045023.1"/>
    </source>
</evidence>
<keyword evidence="3" id="KW-0804">Transcription</keyword>
<feature type="domain" description="HTH tetR-type" evidence="5">
    <location>
        <begin position="39"/>
        <end position="99"/>
    </location>
</feature>
<evidence type="ECO:0000259" key="5">
    <source>
        <dbReference type="PROSITE" id="PS50977"/>
    </source>
</evidence>
<feature type="DNA-binding region" description="H-T-H motif" evidence="4">
    <location>
        <begin position="62"/>
        <end position="81"/>
    </location>
</feature>
<dbReference type="Pfam" id="PF00440">
    <property type="entry name" value="TetR_N"/>
    <property type="match status" value="1"/>
</dbReference>
<sequence length="233" mass="26088">MTESRQNVRTRTTRRAPSYDIDVVGRLDRVTAPKQQRSEQSLQRVLGALESLLQSKAFADISIPEIASGAGCSAATIYGRFKDKASILAALHESLREKMIEDVDRELDPNRWAGRDFGELATHYCGTTVAFYRRNRNLLAAVLLIQDREVYERAGSTVQHIAARLAETSRVAMSTSQHSDLDSRVDLGIRAVFALLQQRLLFEPVRLSSINKGDDATFSDELARLLILMVQRP</sequence>
<dbReference type="EMBL" id="JASZYV010000002">
    <property type="protein sequence ID" value="MDM0045023.1"/>
    <property type="molecule type" value="Genomic_DNA"/>
</dbReference>
<organism evidence="6 7">
    <name type="scientific">Variovorax dokdonensis</name>
    <dbReference type="NCBI Taxonomy" id="344883"/>
    <lineage>
        <taxon>Bacteria</taxon>
        <taxon>Pseudomonadati</taxon>
        <taxon>Pseudomonadota</taxon>
        <taxon>Betaproteobacteria</taxon>
        <taxon>Burkholderiales</taxon>
        <taxon>Comamonadaceae</taxon>
        <taxon>Variovorax</taxon>
    </lineage>
</organism>
<keyword evidence="7" id="KW-1185">Reference proteome</keyword>
<proteinExistence type="predicted"/>
<evidence type="ECO:0000313" key="7">
    <source>
        <dbReference type="Proteomes" id="UP001174908"/>
    </source>
</evidence>
<gene>
    <name evidence="6" type="ORF">QTH91_11070</name>
</gene>
<comment type="caution">
    <text evidence="6">The sequence shown here is derived from an EMBL/GenBank/DDBJ whole genome shotgun (WGS) entry which is preliminary data.</text>
</comment>
<dbReference type="PANTHER" id="PTHR30055:SF234">
    <property type="entry name" value="HTH-TYPE TRANSCRIPTIONAL REGULATOR BETI"/>
    <property type="match status" value="1"/>
</dbReference>
<dbReference type="PANTHER" id="PTHR30055">
    <property type="entry name" value="HTH-TYPE TRANSCRIPTIONAL REGULATOR RUTR"/>
    <property type="match status" value="1"/>
</dbReference>
<dbReference type="InterPro" id="IPR001647">
    <property type="entry name" value="HTH_TetR"/>
</dbReference>
<dbReference type="Gene3D" id="1.10.357.10">
    <property type="entry name" value="Tetracycline Repressor, domain 2"/>
    <property type="match status" value="1"/>
</dbReference>
<dbReference type="InterPro" id="IPR009057">
    <property type="entry name" value="Homeodomain-like_sf"/>
</dbReference>
<evidence type="ECO:0000256" key="3">
    <source>
        <dbReference type="ARBA" id="ARBA00023163"/>
    </source>
</evidence>
<accession>A0ABT7NAR1</accession>
<name>A0ABT7NAR1_9BURK</name>
<dbReference type="InterPro" id="IPR050109">
    <property type="entry name" value="HTH-type_TetR-like_transc_reg"/>
</dbReference>
<evidence type="ECO:0000256" key="2">
    <source>
        <dbReference type="ARBA" id="ARBA00023125"/>
    </source>
</evidence>
<reference evidence="6" key="1">
    <citation type="submission" date="2023-06" db="EMBL/GenBank/DDBJ databases">
        <authorList>
            <person name="Jiang Y."/>
            <person name="Liu Q."/>
        </authorList>
    </citation>
    <scope>NUCLEOTIDE SEQUENCE</scope>
    <source>
        <strain evidence="6">CGMCC 1.12089</strain>
    </source>
</reference>
<dbReference type="PROSITE" id="PS50977">
    <property type="entry name" value="HTH_TETR_2"/>
    <property type="match status" value="1"/>
</dbReference>
<protein>
    <submittedName>
        <fullName evidence="6">TetR/AcrR family transcriptional regulator</fullName>
    </submittedName>
</protein>
<evidence type="ECO:0000256" key="1">
    <source>
        <dbReference type="ARBA" id="ARBA00023015"/>
    </source>
</evidence>
<dbReference type="RefSeq" id="WP_286660129.1">
    <property type="nucleotide sequence ID" value="NZ_JASZYV010000002.1"/>
</dbReference>
<evidence type="ECO:0000256" key="4">
    <source>
        <dbReference type="PROSITE-ProRule" id="PRU00335"/>
    </source>
</evidence>